<dbReference type="Pfam" id="PF00106">
    <property type="entry name" value="adh_short"/>
    <property type="match status" value="1"/>
</dbReference>
<dbReference type="PANTHER" id="PTHR42901:SF1">
    <property type="entry name" value="ALCOHOL DEHYDROGENASE"/>
    <property type="match status" value="1"/>
</dbReference>
<dbReference type="InterPro" id="IPR036291">
    <property type="entry name" value="NAD(P)-bd_dom_sf"/>
</dbReference>
<dbReference type="InterPro" id="IPR002347">
    <property type="entry name" value="SDR_fam"/>
</dbReference>
<dbReference type="Gene3D" id="3.40.50.720">
    <property type="entry name" value="NAD(P)-binding Rossmann-like Domain"/>
    <property type="match status" value="1"/>
</dbReference>
<dbReference type="EMBL" id="MU006788">
    <property type="protein sequence ID" value="KAF2638879.1"/>
    <property type="molecule type" value="Genomic_DNA"/>
</dbReference>
<dbReference type="CDD" id="cd05233">
    <property type="entry name" value="SDR_c"/>
    <property type="match status" value="1"/>
</dbReference>
<dbReference type="GO" id="GO:0016491">
    <property type="term" value="F:oxidoreductase activity"/>
    <property type="evidence" value="ECO:0007669"/>
    <property type="project" value="UniProtKB-KW"/>
</dbReference>
<dbReference type="AlphaFoldDB" id="A0A6A6RTF3"/>
<keyword evidence="2" id="KW-0560">Oxidoreductase</keyword>
<sequence length="292" mass="31032">MQPLFPSPVPTWHNDTYPAIDPSSPELSQAGKTVIVTGAGSGIGRATAIAFAQAKASHIVLLGRTESTLRETEALISGDIKISVFPSSVSDEAQMEHVADKVGDWDVLVLNAGNVGVSGHIMKSSLEDIWGSYETNVKSIIIAAHQFFPRAKKGASVLAVGAGGCILPPVIAPNIGGYCSSKVAQAKLVEFLAAENPEIFICSVHPGVVQTDMLVKAGLDAGQLPKDTVELPAHFMVWLSQPKARFLNGKFLWTNWDVEELSAKAEEWQSGITSTIGLVGWPFESSREALGS</sequence>
<comment type="similarity">
    <text evidence="1">Belongs to the short-chain dehydrogenases/reductases (SDR) family.</text>
</comment>
<dbReference type="Proteomes" id="UP000799753">
    <property type="component" value="Unassembled WGS sequence"/>
</dbReference>
<evidence type="ECO:0000313" key="4">
    <source>
        <dbReference type="Proteomes" id="UP000799753"/>
    </source>
</evidence>
<dbReference type="SUPFAM" id="SSF51735">
    <property type="entry name" value="NAD(P)-binding Rossmann-fold domains"/>
    <property type="match status" value="1"/>
</dbReference>
<accession>A0A6A6RTF3</accession>
<evidence type="ECO:0000256" key="1">
    <source>
        <dbReference type="ARBA" id="ARBA00006484"/>
    </source>
</evidence>
<protein>
    <submittedName>
        <fullName evidence="3">NAD(P)-binding protein</fullName>
    </submittedName>
</protein>
<evidence type="ECO:0000313" key="3">
    <source>
        <dbReference type="EMBL" id="KAF2638879.1"/>
    </source>
</evidence>
<organism evidence="3 4">
    <name type="scientific">Massarina eburnea CBS 473.64</name>
    <dbReference type="NCBI Taxonomy" id="1395130"/>
    <lineage>
        <taxon>Eukaryota</taxon>
        <taxon>Fungi</taxon>
        <taxon>Dikarya</taxon>
        <taxon>Ascomycota</taxon>
        <taxon>Pezizomycotina</taxon>
        <taxon>Dothideomycetes</taxon>
        <taxon>Pleosporomycetidae</taxon>
        <taxon>Pleosporales</taxon>
        <taxon>Massarineae</taxon>
        <taxon>Massarinaceae</taxon>
        <taxon>Massarina</taxon>
    </lineage>
</organism>
<dbReference type="OrthoDB" id="1933717at2759"/>
<name>A0A6A6RTF3_9PLEO</name>
<reference evidence="3" key="1">
    <citation type="journal article" date="2020" name="Stud. Mycol.">
        <title>101 Dothideomycetes genomes: a test case for predicting lifestyles and emergence of pathogens.</title>
        <authorList>
            <person name="Haridas S."/>
            <person name="Albert R."/>
            <person name="Binder M."/>
            <person name="Bloem J."/>
            <person name="Labutti K."/>
            <person name="Salamov A."/>
            <person name="Andreopoulos B."/>
            <person name="Baker S."/>
            <person name="Barry K."/>
            <person name="Bills G."/>
            <person name="Bluhm B."/>
            <person name="Cannon C."/>
            <person name="Castanera R."/>
            <person name="Culley D."/>
            <person name="Daum C."/>
            <person name="Ezra D."/>
            <person name="Gonzalez J."/>
            <person name="Henrissat B."/>
            <person name="Kuo A."/>
            <person name="Liang C."/>
            <person name="Lipzen A."/>
            <person name="Lutzoni F."/>
            <person name="Magnuson J."/>
            <person name="Mondo S."/>
            <person name="Nolan M."/>
            <person name="Ohm R."/>
            <person name="Pangilinan J."/>
            <person name="Park H.-J."/>
            <person name="Ramirez L."/>
            <person name="Alfaro M."/>
            <person name="Sun H."/>
            <person name="Tritt A."/>
            <person name="Yoshinaga Y."/>
            <person name="Zwiers L.-H."/>
            <person name="Turgeon B."/>
            <person name="Goodwin S."/>
            <person name="Spatafora J."/>
            <person name="Crous P."/>
            <person name="Grigoriev I."/>
        </authorList>
    </citation>
    <scope>NUCLEOTIDE SEQUENCE</scope>
    <source>
        <strain evidence="3">CBS 473.64</strain>
    </source>
</reference>
<gene>
    <name evidence="3" type="ORF">P280DRAFT_455067</name>
</gene>
<dbReference type="PRINTS" id="PR00081">
    <property type="entry name" value="GDHRDH"/>
</dbReference>
<keyword evidence="4" id="KW-1185">Reference proteome</keyword>
<proteinExistence type="inferred from homology"/>
<evidence type="ECO:0000256" key="2">
    <source>
        <dbReference type="ARBA" id="ARBA00023002"/>
    </source>
</evidence>
<dbReference type="PANTHER" id="PTHR42901">
    <property type="entry name" value="ALCOHOL DEHYDROGENASE"/>
    <property type="match status" value="1"/>
</dbReference>